<dbReference type="InterPro" id="IPR036390">
    <property type="entry name" value="WH_DNA-bd_sf"/>
</dbReference>
<evidence type="ECO:0008006" key="8">
    <source>
        <dbReference type="Google" id="ProtNLM"/>
    </source>
</evidence>
<protein>
    <recommendedName>
        <fullName evidence="8">O-methyltransferase domain-containing protein</fullName>
    </recommendedName>
</protein>
<evidence type="ECO:0000259" key="5">
    <source>
        <dbReference type="Pfam" id="PF08100"/>
    </source>
</evidence>
<gene>
    <name evidence="6" type="ORF">PG996_008779</name>
</gene>
<evidence type="ECO:0000259" key="4">
    <source>
        <dbReference type="Pfam" id="PF00891"/>
    </source>
</evidence>
<evidence type="ECO:0000256" key="3">
    <source>
        <dbReference type="ARBA" id="ARBA00022691"/>
    </source>
</evidence>
<dbReference type="SUPFAM" id="SSF46785">
    <property type="entry name" value="Winged helix' DNA-binding domain"/>
    <property type="match status" value="1"/>
</dbReference>
<dbReference type="PANTHER" id="PTHR43712">
    <property type="entry name" value="PUTATIVE (AFU_ORTHOLOGUE AFUA_4G14580)-RELATED"/>
    <property type="match status" value="1"/>
</dbReference>
<accession>A0ABR1UYY9</accession>
<name>A0ABR1UYY9_9PEZI</name>
<reference evidence="6 7" key="1">
    <citation type="submission" date="2023-01" db="EMBL/GenBank/DDBJ databases">
        <title>Analysis of 21 Apiospora genomes using comparative genomics revels a genus with tremendous synthesis potential of carbohydrate active enzymes and secondary metabolites.</title>
        <authorList>
            <person name="Sorensen T."/>
        </authorList>
    </citation>
    <scope>NUCLEOTIDE SEQUENCE [LARGE SCALE GENOMIC DNA]</scope>
    <source>
        <strain evidence="6 7">CBS 83171</strain>
    </source>
</reference>
<dbReference type="EMBL" id="JAQQWM010000005">
    <property type="protein sequence ID" value="KAK8064127.1"/>
    <property type="molecule type" value="Genomic_DNA"/>
</dbReference>
<dbReference type="Proteomes" id="UP001446871">
    <property type="component" value="Unassembled WGS sequence"/>
</dbReference>
<evidence type="ECO:0000313" key="7">
    <source>
        <dbReference type="Proteomes" id="UP001446871"/>
    </source>
</evidence>
<comment type="caution">
    <text evidence="6">The sequence shown here is derived from an EMBL/GenBank/DDBJ whole genome shotgun (WGS) entry which is preliminary data.</text>
</comment>
<dbReference type="SUPFAM" id="SSF53335">
    <property type="entry name" value="S-adenosyl-L-methionine-dependent methyltransferases"/>
    <property type="match status" value="1"/>
</dbReference>
<dbReference type="Pfam" id="PF08100">
    <property type="entry name" value="Dimerisation"/>
    <property type="match status" value="1"/>
</dbReference>
<organism evidence="6 7">
    <name type="scientific">Apiospora saccharicola</name>
    <dbReference type="NCBI Taxonomy" id="335842"/>
    <lineage>
        <taxon>Eukaryota</taxon>
        <taxon>Fungi</taxon>
        <taxon>Dikarya</taxon>
        <taxon>Ascomycota</taxon>
        <taxon>Pezizomycotina</taxon>
        <taxon>Sordariomycetes</taxon>
        <taxon>Xylariomycetidae</taxon>
        <taxon>Amphisphaeriales</taxon>
        <taxon>Apiosporaceae</taxon>
        <taxon>Apiospora</taxon>
    </lineage>
</organism>
<keyword evidence="3" id="KW-0949">S-adenosyl-L-methionine</keyword>
<sequence>MSAPNLVQVSRMRTLATTIHDAAAQMEKVLLEHHQPLPSFDEDSPVALPEAALAFQSAAIGATAELHDLLLDPLDLLYQKSSHYHFTSLQFIARFHVASMIPAGGKTSYAEIAQKTGLQESMVRRLLRHAMTMRIFHEPEPGMVAHTQASKLLVTPEKNAWFWFHPEVGWPASVQVCNKRAEWEDQVLLFEYISSTNTDYLLLVVVVQYLEATQKWPESQEANETGFSLAGHSGKSIYDVFSADPEHALRFSLAMDTFGELPQYQMSKVVEGYDWASLGRAKIVDVGGSAGQMCVAMARSFPALNFVVQDMASLVAKGQANLPPELEGRVQFMAHDFFGEQTVRAEAYLLRTVFHNWSDKYCLQILRALAPALQHGARILINDVCLPKPGSIPAHMELDMRNLDLLMGTIFNAQERDLNEWVQLLAKADPRFVFQRLVQLKGSALAIIEVLWVDNA</sequence>
<feature type="domain" description="O-methyltransferase C-terminal" evidence="4">
    <location>
        <begin position="233"/>
        <end position="428"/>
    </location>
</feature>
<keyword evidence="2" id="KW-0808">Transferase</keyword>
<keyword evidence="7" id="KW-1185">Reference proteome</keyword>
<dbReference type="InterPro" id="IPR016461">
    <property type="entry name" value="COMT-like"/>
</dbReference>
<dbReference type="Gene3D" id="1.10.10.10">
    <property type="entry name" value="Winged helix-like DNA-binding domain superfamily/Winged helix DNA-binding domain"/>
    <property type="match status" value="1"/>
</dbReference>
<proteinExistence type="predicted"/>
<dbReference type="InterPro" id="IPR036388">
    <property type="entry name" value="WH-like_DNA-bd_sf"/>
</dbReference>
<evidence type="ECO:0000313" key="6">
    <source>
        <dbReference type="EMBL" id="KAK8064127.1"/>
    </source>
</evidence>
<dbReference type="Gene3D" id="3.40.50.150">
    <property type="entry name" value="Vaccinia Virus protein VP39"/>
    <property type="match status" value="1"/>
</dbReference>
<evidence type="ECO:0000256" key="2">
    <source>
        <dbReference type="ARBA" id="ARBA00022679"/>
    </source>
</evidence>
<dbReference type="Pfam" id="PF00891">
    <property type="entry name" value="Methyltransf_2"/>
    <property type="match status" value="1"/>
</dbReference>
<keyword evidence="1" id="KW-0489">Methyltransferase</keyword>
<dbReference type="InterPro" id="IPR012967">
    <property type="entry name" value="COMT_dimerisation"/>
</dbReference>
<evidence type="ECO:0000256" key="1">
    <source>
        <dbReference type="ARBA" id="ARBA00022603"/>
    </source>
</evidence>
<dbReference type="PANTHER" id="PTHR43712:SF12">
    <property type="entry name" value="STERIGMATOCYSTIN 8-O-METHYLTRANSFERASE"/>
    <property type="match status" value="1"/>
</dbReference>
<feature type="domain" description="O-methyltransferase dimerisation" evidence="5">
    <location>
        <begin position="88"/>
        <end position="155"/>
    </location>
</feature>
<dbReference type="PROSITE" id="PS51683">
    <property type="entry name" value="SAM_OMT_II"/>
    <property type="match status" value="1"/>
</dbReference>
<dbReference type="InterPro" id="IPR001077">
    <property type="entry name" value="COMT_C"/>
</dbReference>
<dbReference type="InterPro" id="IPR029063">
    <property type="entry name" value="SAM-dependent_MTases_sf"/>
</dbReference>